<dbReference type="GO" id="GO:0006631">
    <property type="term" value="P:fatty acid metabolic process"/>
    <property type="evidence" value="ECO:0007669"/>
    <property type="project" value="UniProtKB-KW"/>
</dbReference>
<accession>A0A7W4ZLX2</accession>
<keyword evidence="5 9" id="KW-1133">Transmembrane helix</keyword>
<sequence>MIVVLPFVALGLVGWLLWGSLIHPADIVIALVLYTITGLGVTVGFHRGLTHGGYRAVRPVRIALAVAGR</sequence>
<keyword evidence="11" id="KW-1185">Reference proteome</keyword>
<evidence type="ECO:0000256" key="1">
    <source>
        <dbReference type="ARBA" id="ARBA00004141"/>
    </source>
</evidence>
<reference evidence="10 11" key="1">
    <citation type="submission" date="2020-08" db="EMBL/GenBank/DDBJ databases">
        <title>Genomic Encyclopedia of Type Strains, Phase III (KMG-III): the genomes of soil and plant-associated and newly described type strains.</title>
        <authorList>
            <person name="Whitman W."/>
        </authorList>
    </citation>
    <scope>NUCLEOTIDE SEQUENCE [LARGE SCALE GENOMIC DNA]</scope>
    <source>
        <strain evidence="10 11">CECT 3237</strain>
    </source>
</reference>
<comment type="caution">
    <text evidence="10">The sequence shown here is derived from an EMBL/GenBank/DDBJ whole genome shotgun (WGS) entry which is preliminary data.</text>
</comment>
<comment type="similarity">
    <text evidence="2">Belongs to the fatty acid desaturase type 2 family.</text>
</comment>
<gene>
    <name evidence="10" type="ORF">FHS41_001373</name>
</gene>
<organism evidence="10 11">
    <name type="scientific">Streptomyces violarus</name>
    <dbReference type="NCBI Taxonomy" id="67380"/>
    <lineage>
        <taxon>Bacteria</taxon>
        <taxon>Bacillati</taxon>
        <taxon>Actinomycetota</taxon>
        <taxon>Actinomycetes</taxon>
        <taxon>Kitasatosporales</taxon>
        <taxon>Streptomycetaceae</taxon>
        <taxon>Streptomyces</taxon>
    </lineage>
</organism>
<keyword evidence="3 9" id="KW-0812">Transmembrane</keyword>
<dbReference type="Proteomes" id="UP000572907">
    <property type="component" value="Unassembled WGS sequence"/>
</dbReference>
<keyword evidence="4" id="KW-0276">Fatty acid metabolism</keyword>
<evidence type="ECO:0000256" key="9">
    <source>
        <dbReference type="SAM" id="Phobius"/>
    </source>
</evidence>
<dbReference type="AlphaFoldDB" id="A0A7W4ZLX2"/>
<name>A0A7W4ZLX2_9ACTN</name>
<evidence type="ECO:0000313" key="10">
    <source>
        <dbReference type="EMBL" id="MBB3074904.1"/>
    </source>
</evidence>
<dbReference type="EMBL" id="JACHXE010000001">
    <property type="protein sequence ID" value="MBB3074904.1"/>
    <property type="molecule type" value="Genomic_DNA"/>
</dbReference>
<feature type="transmembrane region" description="Helical" evidence="9">
    <location>
        <begin position="29"/>
        <end position="49"/>
    </location>
</feature>
<proteinExistence type="inferred from homology"/>
<dbReference type="RefSeq" id="WP_229845050.1">
    <property type="nucleotide sequence ID" value="NZ_BMUP01000001.1"/>
</dbReference>
<evidence type="ECO:0000256" key="5">
    <source>
        <dbReference type="ARBA" id="ARBA00022989"/>
    </source>
</evidence>
<evidence type="ECO:0000313" key="11">
    <source>
        <dbReference type="Proteomes" id="UP000572907"/>
    </source>
</evidence>
<evidence type="ECO:0000256" key="3">
    <source>
        <dbReference type="ARBA" id="ARBA00022692"/>
    </source>
</evidence>
<evidence type="ECO:0000256" key="2">
    <source>
        <dbReference type="ARBA" id="ARBA00008749"/>
    </source>
</evidence>
<dbReference type="PRINTS" id="PR00075">
    <property type="entry name" value="FACDDSATRASE"/>
</dbReference>
<keyword evidence="6" id="KW-0560">Oxidoreductase</keyword>
<evidence type="ECO:0000256" key="8">
    <source>
        <dbReference type="ARBA" id="ARBA00023136"/>
    </source>
</evidence>
<comment type="subcellular location">
    <subcellularLocation>
        <location evidence="1">Membrane</location>
        <topology evidence="1">Multi-pass membrane protein</topology>
    </subcellularLocation>
</comment>
<dbReference type="InterPro" id="IPR015876">
    <property type="entry name" value="Acyl-CoA_DS"/>
</dbReference>
<keyword evidence="7" id="KW-0443">Lipid metabolism</keyword>
<dbReference type="GO" id="GO:0016020">
    <property type="term" value="C:membrane"/>
    <property type="evidence" value="ECO:0007669"/>
    <property type="project" value="UniProtKB-SubCell"/>
</dbReference>
<protein>
    <submittedName>
        <fullName evidence="10">Fatty-acid desaturase</fullName>
    </submittedName>
</protein>
<keyword evidence="8 9" id="KW-0472">Membrane</keyword>
<evidence type="ECO:0000256" key="6">
    <source>
        <dbReference type="ARBA" id="ARBA00023002"/>
    </source>
</evidence>
<dbReference type="GO" id="GO:0016717">
    <property type="term" value="F:oxidoreductase activity, acting on paired donors, with oxidation of a pair of donors resulting in the reduction of molecular oxygen to two molecules of water"/>
    <property type="evidence" value="ECO:0007669"/>
    <property type="project" value="InterPro"/>
</dbReference>
<evidence type="ECO:0000256" key="7">
    <source>
        <dbReference type="ARBA" id="ARBA00023098"/>
    </source>
</evidence>
<evidence type="ECO:0000256" key="4">
    <source>
        <dbReference type="ARBA" id="ARBA00022832"/>
    </source>
</evidence>